<evidence type="ECO:0000313" key="3">
    <source>
        <dbReference type="Proteomes" id="UP001183619"/>
    </source>
</evidence>
<proteinExistence type="predicted"/>
<evidence type="ECO:0000313" key="2">
    <source>
        <dbReference type="EMBL" id="MDR7353497.1"/>
    </source>
</evidence>
<organism evidence="2 3">
    <name type="scientific">Corynebacterium felinum</name>
    <dbReference type="NCBI Taxonomy" id="131318"/>
    <lineage>
        <taxon>Bacteria</taxon>
        <taxon>Bacillati</taxon>
        <taxon>Actinomycetota</taxon>
        <taxon>Actinomycetes</taxon>
        <taxon>Mycobacteriales</taxon>
        <taxon>Corynebacteriaceae</taxon>
        <taxon>Corynebacterium</taxon>
    </lineage>
</organism>
<sequence length="441" mass="45658">MSSSAVTINVAALDESVSQLDEVFRRVDAVVTVAMNTKLSGAFSPVSGLHESAAQHGKVLVGGVGSAYRVLGVYRSQVEWLVDMLRLTSYGLTKQNVVHSRALDAGEGVGEEVVQFPPRPQRTFERFSFHLPFVATADSLDSLHAGLSATQNPDAHLAADAWVSLSHQMHRIATDLAAIADDLITEHAGVVFENASTTILQVAEEGKVFAANALVVSSSVRRLAGIAPSLIADVSAAQAAVKALPPEEQREAELEFLSQLRDRLAFACEQVDPLLRSLMEVAPHGASTHAAASASLGASGGHFAPQAAGTAIGGVTEPGPRVGASTAAGGAGQASGGTVTAAGTSSQGKSVLPAGIVRSTPVSSRKIVGSKKAGAGIGPMFGSVVKSPQQSSKDKAKDKVKDKTKGNSQPSLDSRKSAHRGIGSMHQVRNNNSGTRRFGQR</sequence>
<keyword evidence="3" id="KW-1185">Reference proteome</keyword>
<dbReference type="RefSeq" id="WP_277105076.1">
    <property type="nucleotide sequence ID" value="NZ_BAAAJS010000021.1"/>
</dbReference>
<comment type="caution">
    <text evidence="2">The sequence shown here is derived from an EMBL/GenBank/DDBJ whole genome shotgun (WGS) entry which is preliminary data.</text>
</comment>
<gene>
    <name evidence="2" type="ORF">J2S37_000035</name>
</gene>
<evidence type="ECO:0000256" key="1">
    <source>
        <dbReference type="SAM" id="MobiDB-lite"/>
    </source>
</evidence>
<feature type="compositionally biased region" description="Basic and acidic residues" evidence="1">
    <location>
        <begin position="392"/>
        <end position="405"/>
    </location>
</feature>
<feature type="region of interest" description="Disordered" evidence="1">
    <location>
        <begin position="360"/>
        <end position="441"/>
    </location>
</feature>
<feature type="compositionally biased region" description="Low complexity" evidence="1">
    <location>
        <begin position="336"/>
        <end position="348"/>
    </location>
</feature>
<dbReference type="EMBL" id="JAVDYF010000001">
    <property type="protein sequence ID" value="MDR7353497.1"/>
    <property type="molecule type" value="Genomic_DNA"/>
</dbReference>
<protein>
    <submittedName>
        <fullName evidence="2">Uncharacterized protein</fullName>
    </submittedName>
</protein>
<feature type="region of interest" description="Disordered" evidence="1">
    <location>
        <begin position="309"/>
        <end position="348"/>
    </location>
</feature>
<name>A0ABU2B4G8_9CORY</name>
<reference evidence="2 3" key="1">
    <citation type="submission" date="2023-07" db="EMBL/GenBank/DDBJ databases">
        <title>Sequencing the genomes of 1000 actinobacteria strains.</title>
        <authorList>
            <person name="Klenk H.-P."/>
        </authorList>
    </citation>
    <scope>NUCLEOTIDE SEQUENCE [LARGE SCALE GENOMIC DNA]</scope>
    <source>
        <strain evidence="2 3">DSM 44508</strain>
    </source>
</reference>
<accession>A0ABU2B4G8</accession>
<dbReference type="Proteomes" id="UP001183619">
    <property type="component" value="Unassembled WGS sequence"/>
</dbReference>